<keyword evidence="2" id="KW-0378">Hydrolase</keyword>
<feature type="signal peptide" evidence="3">
    <location>
        <begin position="1"/>
        <end position="27"/>
    </location>
</feature>
<dbReference type="Proteomes" id="UP000244224">
    <property type="component" value="Unassembled WGS sequence"/>
</dbReference>
<keyword evidence="4" id="KW-0121">Carboxypeptidase</keyword>
<dbReference type="NCBIfam" id="TIGR00666">
    <property type="entry name" value="PBP4"/>
    <property type="match status" value="1"/>
</dbReference>
<dbReference type="SUPFAM" id="SSF56601">
    <property type="entry name" value="beta-lactamase/transpeptidase-like"/>
    <property type="match status" value="1"/>
</dbReference>
<evidence type="ECO:0000256" key="3">
    <source>
        <dbReference type="SAM" id="SignalP"/>
    </source>
</evidence>
<dbReference type="InterPro" id="IPR006311">
    <property type="entry name" value="TAT_signal"/>
</dbReference>
<protein>
    <submittedName>
        <fullName evidence="4">D-alanyl-D-alanine carboxypeptidase/D-alanyl-D-alanine-endopeptidase (Penicillin-binding protein 4)</fullName>
    </submittedName>
</protein>
<evidence type="ECO:0000313" key="4">
    <source>
        <dbReference type="EMBL" id="PTX50987.1"/>
    </source>
</evidence>
<keyword evidence="5" id="KW-1185">Reference proteome</keyword>
<dbReference type="OrthoDB" id="5372081at2"/>
<dbReference type="PROSITE" id="PS51318">
    <property type="entry name" value="TAT"/>
    <property type="match status" value="1"/>
</dbReference>
<dbReference type="PRINTS" id="PR00922">
    <property type="entry name" value="DADACBPTASE3"/>
</dbReference>
<dbReference type="Gene3D" id="3.50.80.20">
    <property type="entry name" value="D-Ala-D-Ala carboxypeptidase C, peptidase S13"/>
    <property type="match status" value="1"/>
</dbReference>
<dbReference type="GO" id="GO:0004185">
    <property type="term" value="F:serine-type carboxypeptidase activity"/>
    <property type="evidence" value="ECO:0007669"/>
    <property type="project" value="InterPro"/>
</dbReference>
<dbReference type="RefSeq" id="WP_108128407.1">
    <property type="nucleotide sequence ID" value="NZ_QBKP01000004.1"/>
</dbReference>
<reference evidence="4 5" key="1">
    <citation type="submission" date="2018-04" db="EMBL/GenBank/DDBJ databases">
        <title>Genomic Encyclopedia of Archaeal and Bacterial Type Strains, Phase II (KMG-II): from individual species to whole genera.</title>
        <authorList>
            <person name="Goeker M."/>
        </authorList>
    </citation>
    <scope>NUCLEOTIDE SEQUENCE [LARGE SCALE GENOMIC DNA]</scope>
    <source>
        <strain evidence="4 5">DSM 21823</strain>
    </source>
</reference>
<sequence>MSRPPFSPTRRFVLGGLLAGAATPLWAEAPATSLLPRRRGDGGAVRAEPQSAGQLVEAAKLGGAVGFIVADAVTGAVIEARDADQAMPPASVLKSVTAAFALDRLGPVHRFQTRVLRRGPVVQGVVQGDLILAGGGDPVLDTDMLGDLAAKLAAQGIRGATGRLLVWGGALPLLPRIDGEQPDFVGYNPAVAGLNLNFNRVHFEWRRAGADWRLTMDARAERFVPEVHMASVRIATRARPLFTYEGDGGADRWTVASEALGKGGARWLPVRHPALYAGDVFRTLVAAQGIALPAPEVIESLPDGAELLARHDSPVLEGILKDMLKHSTNLTAEVAGMSASQAASLRASALAMQEWARLRHGMSAHFVDHSGLGGQSRISPADMVRLLGDVQASALPGLLKNHGMRDDKGQIIKGHPVQVHAKTGTLNFVSSLAGYIAPPGGRRLAFAIFAADTARRAALPPEAREQPAGGLDYQKRARRLQAALITRWATLHG</sequence>
<gene>
    <name evidence="4" type="ORF">C8N34_104105</name>
</gene>
<organism evidence="4 5">
    <name type="scientific">Gemmobacter caeni</name>
    <dbReference type="NCBI Taxonomy" id="589035"/>
    <lineage>
        <taxon>Bacteria</taxon>
        <taxon>Pseudomonadati</taxon>
        <taxon>Pseudomonadota</taxon>
        <taxon>Alphaproteobacteria</taxon>
        <taxon>Rhodobacterales</taxon>
        <taxon>Paracoccaceae</taxon>
        <taxon>Gemmobacter</taxon>
    </lineage>
</organism>
<dbReference type="Pfam" id="PF02113">
    <property type="entry name" value="Peptidase_S13"/>
    <property type="match status" value="1"/>
</dbReference>
<dbReference type="InterPro" id="IPR000667">
    <property type="entry name" value="Peptidase_S13"/>
</dbReference>
<comment type="caution">
    <text evidence="4">The sequence shown here is derived from an EMBL/GenBank/DDBJ whole genome shotgun (WGS) entry which is preliminary data.</text>
</comment>
<dbReference type="InterPro" id="IPR012338">
    <property type="entry name" value="Beta-lactam/transpept-like"/>
</dbReference>
<dbReference type="EMBL" id="QBKP01000004">
    <property type="protein sequence ID" value="PTX50987.1"/>
    <property type="molecule type" value="Genomic_DNA"/>
</dbReference>
<evidence type="ECO:0000256" key="2">
    <source>
        <dbReference type="ARBA" id="ARBA00022801"/>
    </source>
</evidence>
<evidence type="ECO:0000256" key="1">
    <source>
        <dbReference type="ARBA" id="ARBA00006096"/>
    </source>
</evidence>
<name>A0A2T6B4J9_9RHOB</name>
<feature type="chain" id="PRO_5015643303" evidence="3">
    <location>
        <begin position="28"/>
        <end position="493"/>
    </location>
</feature>
<dbReference type="GO" id="GO:0000270">
    <property type="term" value="P:peptidoglycan metabolic process"/>
    <property type="evidence" value="ECO:0007669"/>
    <property type="project" value="TreeGrafter"/>
</dbReference>
<dbReference type="PANTHER" id="PTHR30023">
    <property type="entry name" value="D-ALANYL-D-ALANINE CARBOXYPEPTIDASE"/>
    <property type="match status" value="1"/>
</dbReference>
<dbReference type="Gene3D" id="3.40.710.10">
    <property type="entry name" value="DD-peptidase/beta-lactamase superfamily"/>
    <property type="match status" value="2"/>
</dbReference>
<dbReference type="AlphaFoldDB" id="A0A2T6B4J9"/>
<keyword evidence="3" id="KW-0732">Signal</keyword>
<comment type="similarity">
    <text evidence="1">Belongs to the peptidase S13 family.</text>
</comment>
<evidence type="ECO:0000313" key="5">
    <source>
        <dbReference type="Proteomes" id="UP000244224"/>
    </source>
</evidence>
<dbReference type="GO" id="GO:0006508">
    <property type="term" value="P:proteolysis"/>
    <property type="evidence" value="ECO:0007669"/>
    <property type="project" value="InterPro"/>
</dbReference>
<accession>A0A2T6B4J9</accession>
<keyword evidence="4" id="KW-0645">Protease</keyword>
<dbReference type="PANTHER" id="PTHR30023:SF0">
    <property type="entry name" value="PENICILLIN-SENSITIVE CARBOXYPEPTIDASE A"/>
    <property type="match status" value="1"/>
</dbReference>
<proteinExistence type="inferred from homology"/>